<name>A0A481YXD0_9VIRU</name>
<accession>A0A481YXD0</accession>
<dbReference type="EMBL" id="MK500358">
    <property type="protein sequence ID" value="QBK87561.1"/>
    <property type="molecule type" value="Genomic_DNA"/>
</dbReference>
<evidence type="ECO:0000259" key="1">
    <source>
        <dbReference type="Pfam" id="PF22740"/>
    </source>
</evidence>
<sequence>MSEDRKILMDLPRVLHLGGDTYQIMIKSETTMIIQLYPLRVLSVDDLSDQDKIFIKNHILPIIKENLINGLDILFSEFPLDPNSVPGIVFTNNDTTGRYVDWDGIIEGVDGLSELVQRISNETLRLVLISYGERQSNKPAVDISCSALCFNGRGAGNLHQLRGTDERLQHAIISNTNMFHNKMIGILNQIIEACKNKHNVRIGIYCSKGHHRSVAVVMLLARNIFQNKVRCLHPHLNK</sequence>
<dbReference type="Pfam" id="PF22740">
    <property type="entry name" value="PapZ_C"/>
    <property type="match status" value="1"/>
</dbReference>
<proteinExistence type="predicted"/>
<feature type="domain" description="RapZ C-terminal" evidence="1">
    <location>
        <begin position="126"/>
        <end position="233"/>
    </location>
</feature>
<evidence type="ECO:0000313" key="2">
    <source>
        <dbReference type="EMBL" id="QBK87561.1"/>
    </source>
</evidence>
<organism evidence="2">
    <name type="scientific">Marseillevirus LCMAC201</name>
    <dbReference type="NCBI Taxonomy" id="2506605"/>
    <lineage>
        <taxon>Viruses</taxon>
        <taxon>Varidnaviria</taxon>
        <taxon>Bamfordvirae</taxon>
        <taxon>Nucleocytoviricota</taxon>
        <taxon>Megaviricetes</taxon>
        <taxon>Pimascovirales</taxon>
        <taxon>Pimascovirales incertae sedis</taxon>
        <taxon>Marseilleviridae</taxon>
    </lineage>
</organism>
<protein>
    <recommendedName>
        <fullName evidence="1">RapZ C-terminal domain-containing protein</fullName>
    </recommendedName>
</protein>
<reference evidence="2" key="1">
    <citation type="journal article" date="2019" name="MBio">
        <title>Virus Genomes from Deep Sea Sediments Expand the Ocean Megavirome and Support Independent Origins of Viral Gigantism.</title>
        <authorList>
            <person name="Backstrom D."/>
            <person name="Yutin N."/>
            <person name="Jorgensen S.L."/>
            <person name="Dharamshi J."/>
            <person name="Homa F."/>
            <person name="Zaremba-Niedwiedzka K."/>
            <person name="Spang A."/>
            <person name="Wolf Y.I."/>
            <person name="Koonin E.V."/>
            <person name="Ettema T.J."/>
        </authorList>
    </citation>
    <scope>NUCLEOTIDE SEQUENCE</scope>
</reference>
<dbReference type="InterPro" id="IPR053931">
    <property type="entry name" value="RapZ_C"/>
</dbReference>
<gene>
    <name evidence="2" type="ORF">LCMAC201_04740</name>
</gene>